<reference evidence="4 6" key="2">
    <citation type="submission" date="2019-07" db="EMBL/GenBank/DDBJ databases">
        <title>Tepidimonas ignava SPS-1037 draft genome.</title>
        <authorList>
            <person name="Da Costa M.S."/>
            <person name="Froufe H.J.C."/>
            <person name="Egas C."/>
            <person name="Albuquerque L."/>
        </authorList>
    </citation>
    <scope>NUCLEOTIDE SEQUENCE [LARGE SCALE GENOMIC DNA]</scope>
    <source>
        <strain evidence="4 6">SPS-1037</strain>
    </source>
</reference>
<name>A0A4R3LAQ4_9BURK</name>
<dbReference type="PANTHER" id="PTHR35377">
    <property type="entry name" value="ANTITOXIN VAPB49-RELATED-RELATED"/>
    <property type="match status" value="1"/>
</dbReference>
<dbReference type="NCBIfam" id="TIGR01552">
    <property type="entry name" value="phd_fam"/>
    <property type="match status" value="1"/>
</dbReference>
<protein>
    <recommendedName>
        <fullName evidence="2">Antitoxin</fullName>
    </recommendedName>
</protein>
<comment type="function">
    <text evidence="2">Antitoxin component of a type II toxin-antitoxin (TA) system.</text>
</comment>
<comment type="similarity">
    <text evidence="1 2">Belongs to the phD/YefM antitoxin family.</text>
</comment>
<reference evidence="3 5" key="1">
    <citation type="submission" date="2019-03" db="EMBL/GenBank/DDBJ databases">
        <title>Genomic Encyclopedia of Type Strains, Phase IV (KMG-IV): sequencing the most valuable type-strain genomes for metagenomic binning, comparative biology and taxonomic classification.</title>
        <authorList>
            <person name="Goeker M."/>
        </authorList>
    </citation>
    <scope>NUCLEOTIDE SEQUENCE [LARGE SCALE GENOMIC DNA]</scope>
    <source>
        <strain evidence="3 5">DSM 12034</strain>
    </source>
</reference>
<dbReference type="Pfam" id="PF02604">
    <property type="entry name" value="PhdYeFM_antitox"/>
    <property type="match status" value="1"/>
</dbReference>
<keyword evidence="6" id="KW-1185">Reference proteome</keyword>
<evidence type="ECO:0000313" key="3">
    <source>
        <dbReference type="EMBL" id="TCS96225.1"/>
    </source>
</evidence>
<dbReference type="OrthoDB" id="9800503at2"/>
<evidence type="ECO:0000256" key="2">
    <source>
        <dbReference type="RuleBase" id="RU362080"/>
    </source>
</evidence>
<sequence length="92" mass="10136">MAVVNIHQAKAHMSELLDAVERGETVVIARRNKPVAELRPVTQAPPATRRPIGLAQGMIEIAPDAFAPMSEDELADWYDIRPDDPLHPDCKA</sequence>
<dbReference type="Proteomes" id="UP000295536">
    <property type="component" value="Unassembled WGS sequence"/>
</dbReference>
<gene>
    <name evidence="3" type="ORF">EDC36_11214</name>
    <name evidence="4" type="ORF">Tigna_00264</name>
</gene>
<evidence type="ECO:0000313" key="6">
    <source>
        <dbReference type="Proteomes" id="UP000315577"/>
    </source>
</evidence>
<dbReference type="AlphaFoldDB" id="A0A4R3LAQ4"/>
<evidence type="ECO:0000256" key="1">
    <source>
        <dbReference type="ARBA" id="ARBA00009981"/>
    </source>
</evidence>
<evidence type="ECO:0000313" key="5">
    <source>
        <dbReference type="Proteomes" id="UP000295536"/>
    </source>
</evidence>
<accession>A0A4R3LAQ4</accession>
<evidence type="ECO:0000313" key="4">
    <source>
        <dbReference type="EMBL" id="TSE23570.1"/>
    </source>
</evidence>
<dbReference type="InterPro" id="IPR006442">
    <property type="entry name" value="Antitoxin_Phd/YefM"/>
</dbReference>
<dbReference type="InterPro" id="IPR051416">
    <property type="entry name" value="phD-YefM_TA_antitoxins"/>
</dbReference>
<dbReference type="SUPFAM" id="SSF143120">
    <property type="entry name" value="YefM-like"/>
    <property type="match status" value="1"/>
</dbReference>
<proteinExistence type="inferred from homology"/>
<dbReference type="Gene3D" id="3.40.1620.10">
    <property type="entry name" value="YefM-like domain"/>
    <property type="match status" value="1"/>
</dbReference>
<dbReference type="EMBL" id="SMAH01000012">
    <property type="protein sequence ID" value="TCS96225.1"/>
    <property type="molecule type" value="Genomic_DNA"/>
</dbReference>
<dbReference type="Proteomes" id="UP000315577">
    <property type="component" value="Unassembled WGS sequence"/>
</dbReference>
<organism evidence="3 5">
    <name type="scientific">Tepidimonas ignava</name>
    <dbReference type="NCBI Taxonomy" id="114249"/>
    <lineage>
        <taxon>Bacteria</taxon>
        <taxon>Pseudomonadati</taxon>
        <taxon>Pseudomonadota</taxon>
        <taxon>Betaproteobacteria</taxon>
        <taxon>Burkholderiales</taxon>
        <taxon>Tepidimonas</taxon>
    </lineage>
</organism>
<dbReference type="EMBL" id="VJNC01000002">
    <property type="protein sequence ID" value="TSE23570.1"/>
    <property type="molecule type" value="Genomic_DNA"/>
</dbReference>
<dbReference type="InterPro" id="IPR036165">
    <property type="entry name" value="YefM-like_sf"/>
</dbReference>
<comment type="caution">
    <text evidence="3">The sequence shown here is derived from an EMBL/GenBank/DDBJ whole genome shotgun (WGS) entry which is preliminary data.</text>
</comment>